<keyword evidence="2" id="KW-1185">Reference proteome</keyword>
<accession>A0ACD3AAP8</accession>
<organism evidence="1 2">
    <name type="scientific">Pluteus cervinus</name>
    <dbReference type="NCBI Taxonomy" id="181527"/>
    <lineage>
        <taxon>Eukaryota</taxon>
        <taxon>Fungi</taxon>
        <taxon>Dikarya</taxon>
        <taxon>Basidiomycota</taxon>
        <taxon>Agaricomycotina</taxon>
        <taxon>Agaricomycetes</taxon>
        <taxon>Agaricomycetidae</taxon>
        <taxon>Agaricales</taxon>
        <taxon>Pluteineae</taxon>
        <taxon>Pluteaceae</taxon>
        <taxon>Pluteus</taxon>
    </lineage>
</organism>
<protein>
    <submittedName>
        <fullName evidence="1">Uncharacterized protein</fullName>
    </submittedName>
</protein>
<dbReference type="EMBL" id="ML208560">
    <property type="protein sequence ID" value="TFK62792.1"/>
    <property type="molecule type" value="Genomic_DNA"/>
</dbReference>
<name>A0ACD3AAP8_9AGAR</name>
<sequence length="796" mass="82868">MVDLIDYCDRIRDFICHPLDVLPLPPTAVETKPSSRVKGVPESGLVPIDAQMNVDSVNPSPLSRNNPTILVSDTSTTKANALGDNPTSGIFRSVSNASTASVTGALANIKINRSLGKIGEGASTTNGSAAVETSRCDCTRTNVNRDCICQTGQMDVDDQNATTNGDLLKELPMANVDMDVDDKKPESTTPKLSVQVDRIPFPTIPRRAPSTDHESSQLSSSLKPTDWKWTSGAAVDWGAGERDSSTDSPLSPSYPPSRSFTPPSAGSMASMELSYPPLPSLSQTQSPDPGQSTSITDSQPQSQSQTQSQTQTQPPSNPSTSTPTAPIPMGLGLNFDLNTNPYSSMVALSSMQPSITAGNTHVVPYGYPAYPAPASAFANASYLPVAPTPPFANASFPGYPYTYPYGYPTPPPGAQQLSYAVSLSYPPPGGVMTIPTAPDPTSRVSPAEDVDMADSQPQDPSSVVDSKAADTGASMVVDSGQQEPATEPLQAKANGAKSKGKSKGKATKAALAAADVVDSGGSSSSSSQQPQKKKARPSKSLATALNAAFASTSSNPSSPFTIAPLPNSAPVSSPLDLNSPFTIAPLSNGTASASSPLDPSASTSTAGTTKAKVKTTKKATGKAATAGSTAKSRKSSKTSTPTTTTPLQNASNLSGEPEEKVQYHPQPLPVPPDYKALRQPGVPFVLPPEIQVLVESYVDGLPIIVVCERKSLSGVWSGGSGVGAGVGGSGGRKGKGKAEKETDKVREKEGESKGELEVLGKIPLREECAYVWMGYFRVTKVWVGSSFPRSIRGLFE</sequence>
<evidence type="ECO:0000313" key="1">
    <source>
        <dbReference type="EMBL" id="TFK62792.1"/>
    </source>
</evidence>
<reference evidence="1 2" key="1">
    <citation type="journal article" date="2019" name="Nat. Ecol. Evol.">
        <title>Megaphylogeny resolves global patterns of mushroom evolution.</title>
        <authorList>
            <person name="Varga T."/>
            <person name="Krizsan K."/>
            <person name="Foldi C."/>
            <person name="Dima B."/>
            <person name="Sanchez-Garcia M."/>
            <person name="Sanchez-Ramirez S."/>
            <person name="Szollosi G.J."/>
            <person name="Szarkandi J.G."/>
            <person name="Papp V."/>
            <person name="Albert L."/>
            <person name="Andreopoulos W."/>
            <person name="Angelini C."/>
            <person name="Antonin V."/>
            <person name="Barry K.W."/>
            <person name="Bougher N.L."/>
            <person name="Buchanan P."/>
            <person name="Buyck B."/>
            <person name="Bense V."/>
            <person name="Catcheside P."/>
            <person name="Chovatia M."/>
            <person name="Cooper J."/>
            <person name="Damon W."/>
            <person name="Desjardin D."/>
            <person name="Finy P."/>
            <person name="Geml J."/>
            <person name="Haridas S."/>
            <person name="Hughes K."/>
            <person name="Justo A."/>
            <person name="Karasinski D."/>
            <person name="Kautmanova I."/>
            <person name="Kiss B."/>
            <person name="Kocsube S."/>
            <person name="Kotiranta H."/>
            <person name="LaButti K.M."/>
            <person name="Lechner B.E."/>
            <person name="Liimatainen K."/>
            <person name="Lipzen A."/>
            <person name="Lukacs Z."/>
            <person name="Mihaltcheva S."/>
            <person name="Morgado L.N."/>
            <person name="Niskanen T."/>
            <person name="Noordeloos M.E."/>
            <person name="Ohm R.A."/>
            <person name="Ortiz-Santana B."/>
            <person name="Ovrebo C."/>
            <person name="Racz N."/>
            <person name="Riley R."/>
            <person name="Savchenko A."/>
            <person name="Shiryaev A."/>
            <person name="Soop K."/>
            <person name="Spirin V."/>
            <person name="Szebenyi C."/>
            <person name="Tomsovsky M."/>
            <person name="Tulloss R.E."/>
            <person name="Uehling J."/>
            <person name="Grigoriev I.V."/>
            <person name="Vagvolgyi C."/>
            <person name="Papp T."/>
            <person name="Martin F.M."/>
            <person name="Miettinen O."/>
            <person name="Hibbett D.S."/>
            <person name="Nagy L.G."/>
        </authorList>
    </citation>
    <scope>NUCLEOTIDE SEQUENCE [LARGE SCALE GENOMIC DNA]</scope>
    <source>
        <strain evidence="1 2">NL-1719</strain>
    </source>
</reference>
<gene>
    <name evidence="1" type="ORF">BDN72DRAFT_375625</name>
</gene>
<evidence type="ECO:0000313" key="2">
    <source>
        <dbReference type="Proteomes" id="UP000308600"/>
    </source>
</evidence>
<proteinExistence type="predicted"/>
<dbReference type="Proteomes" id="UP000308600">
    <property type="component" value="Unassembled WGS sequence"/>
</dbReference>